<keyword evidence="3 5" id="KW-1133">Transmembrane helix</keyword>
<evidence type="ECO:0000313" key="8">
    <source>
        <dbReference type="Proteomes" id="UP000318864"/>
    </source>
</evidence>
<dbReference type="GO" id="GO:0016020">
    <property type="term" value="C:membrane"/>
    <property type="evidence" value="ECO:0007669"/>
    <property type="project" value="UniProtKB-SubCell"/>
</dbReference>
<name>A0A4S3TTW6_9EURY</name>
<organism evidence="7 8">
    <name type="scientific">Salinadaptatus halalkaliphilus</name>
    <dbReference type="NCBI Taxonomy" id="2419781"/>
    <lineage>
        <taxon>Archaea</taxon>
        <taxon>Methanobacteriati</taxon>
        <taxon>Methanobacteriota</taxon>
        <taxon>Stenosarchaea group</taxon>
        <taxon>Halobacteria</taxon>
        <taxon>Halobacteriales</taxon>
        <taxon>Natrialbaceae</taxon>
        <taxon>Salinadaptatus</taxon>
    </lineage>
</organism>
<feature type="transmembrane region" description="Helical" evidence="5">
    <location>
        <begin position="103"/>
        <end position="124"/>
    </location>
</feature>
<sequence>MIRKPDVFFSEYGERHGIGYPLQFLLVTVAVSIVPLLGVAVVLNSTSPLSAVFAAAFVVGIGFGLWVGIVLEGLLAHAIASLFGASGATQTLEAYAFPSLVRYGLWWFPIVNIVLGCYGLYLQIKGLSAFHDISMGNAAIAAVVAMVLVFGVLALVMPLVAAVLAAFVLDMGAQT</sequence>
<dbReference type="InterPro" id="IPR006977">
    <property type="entry name" value="Yip1_dom"/>
</dbReference>
<proteinExistence type="predicted"/>
<feature type="transmembrane region" description="Helical" evidence="5">
    <location>
        <begin position="49"/>
        <end position="71"/>
    </location>
</feature>
<gene>
    <name evidence="7" type="ORF">D8Y22_03905</name>
</gene>
<reference evidence="7 8" key="1">
    <citation type="submission" date="2018-10" db="EMBL/GenBank/DDBJ databases">
        <title>Natronolimnobius sp. XQ-INN 246 isolated from Inner Mongolia Autonomous Region of China.</title>
        <authorList>
            <person name="Xue Q."/>
        </authorList>
    </citation>
    <scope>NUCLEOTIDE SEQUENCE [LARGE SCALE GENOMIC DNA]</scope>
    <source>
        <strain evidence="7 8">XQ-INN 246</strain>
    </source>
</reference>
<evidence type="ECO:0000313" key="7">
    <source>
        <dbReference type="EMBL" id="THE66078.1"/>
    </source>
</evidence>
<dbReference type="Proteomes" id="UP000318864">
    <property type="component" value="Unassembled WGS sequence"/>
</dbReference>
<dbReference type="OrthoDB" id="176401at2157"/>
<feature type="domain" description="Yip1" evidence="6">
    <location>
        <begin position="2"/>
        <end position="155"/>
    </location>
</feature>
<comment type="subcellular location">
    <subcellularLocation>
        <location evidence="1">Membrane</location>
        <topology evidence="1">Multi-pass membrane protein</topology>
    </subcellularLocation>
</comment>
<keyword evidence="4 5" id="KW-0472">Membrane</keyword>
<evidence type="ECO:0000256" key="5">
    <source>
        <dbReference type="SAM" id="Phobius"/>
    </source>
</evidence>
<feature type="transmembrane region" description="Helical" evidence="5">
    <location>
        <begin position="136"/>
        <end position="169"/>
    </location>
</feature>
<dbReference type="Pfam" id="PF04893">
    <property type="entry name" value="Yip1"/>
    <property type="match status" value="1"/>
</dbReference>
<feature type="transmembrane region" description="Helical" evidence="5">
    <location>
        <begin position="20"/>
        <end position="43"/>
    </location>
</feature>
<accession>A0A4S3TTW6</accession>
<keyword evidence="2 5" id="KW-0812">Transmembrane</keyword>
<keyword evidence="8" id="KW-1185">Reference proteome</keyword>
<evidence type="ECO:0000256" key="2">
    <source>
        <dbReference type="ARBA" id="ARBA00022692"/>
    </source>
</evidence>
<evidence type="ECO:0000259" key="6">
    <source>
        <dbReference type="Pfam" id="PF04893"/>
    </source>
</evidence>
<evidence type="ECO:0000256" key="1">
    <source>
        <dbReference type="ARBA" id="ARBA00004141"/>
    </source>
</evidence>
<protein>
    <recommendedName>
        <fullName evidence="6">Yip1 domain-containing protein</fullName>
    </recommendedName>
</protein>
<feature type="transmembrane region" description="Helical" evidence="5">
    <location>
        <begin position="78"/>
        <end position="97"/>
    </location>
</feature>
<dbReference type="AlphaFoldDB" id="A0A4S3TTW6"/>
<evidence type="ECO:0000256" key="3">
    <source>
        <dbReference type="ARBA" id="ARBA00022989"/>
    </source>
</evidence>
<comment type="caution">
    <text evidence="7">The sequence shown here is derived from an EMBL/GenBank/DDBJ whole genome shotgun (WGS) entry which is preliminary data.</text>
</comment>
<evidence type="ECO:0000256" key="4">
    <source>
        <dbReference type="ARBA" id="ARBA00023136"/>
    </source>
</evidence>
<dbReference type="EMBL" id="RBZW01000012">
    <property type="protein sequence ID" value="THE66078.1"/>
    <property type="molecule type" value="Genomic_DNA"/>
</dbReference>